<dbReference type="InterPro" id="IPR050559">
    <property type="entry name" value="P-Pant_transferase_sf"/>
</dbReference>
<dbReference type="GO" id="GO:0008897">
    <property type="term" value="F:holo-[acyl-carrier-protein] synthase activity"/>
    <property type="evidence" value="ECO:0007669"/>
    <property type="project" value="InterPro"/>
</dbReference>
<dbReference type="GO" id="GO:0005829">
    <property type="term" value="C:cytosol"/>
    <property type="evidence" value="ECO:0007669"/>
    <property type="project" value="TreeGrafter"/>
</dbReference>
<evidence type="ECO:0000259" key="3">
    <source>
        <dbReference type="Pfam" id="PF01648"/>
    </source>
</evidence>
<dbReference type="Proteomes" id="UP000005396">
    <property type="component" value="Unassembled WGS sequence"/>
</dbReference>
<reference evidence="4 5" key="1">
    <citation type="submission" date="2007-08" db="EMBL/GenBank/DDBJ databases">
        <authorList>
            <person name="Fulton L."/>
            <person name="Clifton S."/>
            <person name="Fulton B."/>
            <person name="Xu J."/>
            <person name="Minx P."/>
            <person name="Pepin K.H."/>
            <person name="Johnson M."/>
            <person name="Thiruvilangam P."/>
            <person name="Bhonagiri V."/>
            <person name="Nash W.E."/>
            <person name="Mardis E.R."/>
            <person name="Wilson R.K."/>
        </authorList>
    </citation>
    <scope>NUCLEOTIDE SEQUENCE [LARGE SCALE GENOMIC DNA]</scope>
    <source>
        <strain evidence="5">ATCC BAA-613 / DSM 15670 / CCUG 46953 / JCM 12243 / WAL 16351</strain>
    </source>
</reference>
<evidence type="ECO:0000256" key="1">
    <source>
        <dbReference type="ARBA" id="ARBA00010990"/>
    </source>
</evidence>
<protein>
    <recommendedName>
        <fullName evidence="3">4'-phosphopantetheinyl transferase domain-containing protein</fullName>
    </recommendedName>
</protein>
<reference evidence="4 5" key="2">
    <citation type="submission" date="2007-09" db="EMBL/GenBank/DDBJ databases">
        <title>Draft genome sequence of Clostridium bolteae (ATCC BAA-613).</title>
        <authorList>
            <person name="Sudarsanam P."/>
            <person name="Ley R."/>
            <person name="Guruge J."/>
            <person name="Turnbaugh P.J."/>
            <person name="Mahowald M."/>
            <person name="Liep D."/>
            <person name="Gordon J."/>
        </authorList>
    </citation>
    <scope>NUCLEOTIDE SEQUENCE [LARGE SCALE GENOMIC DNA]</scope>
    <source>
        <strain evidence="5">ATCC BAA-613 / DSM 15670 / CCUG 46953 / JCM 12243 / WAL 16351</strain>
    </source>
</reference>
<dbReference type="EMBL" id="ABCC02000023">
    <property type="protein sequence ID" value="EDP17329.1"/>
    <property type="molecule type" value="Genomic_DNA"/>
</dbReference>
<dbReference type="GO" id="GO:0000287">
    <property type="term" value="F:magnesium ion binding"/>
    <property type="evidence" value="ECO:0007669"/>
    <property type="project" value="InterPro"/>
</dbReference>
<comment type="similarity">
    <text evidence="1">Belongs to the P-Pant transferase superfamily. Gsp/Sfp/HetI/AcpT family.</text>
</comment>
<name>A8RP89_ENTBW</name>
<dbReference type="SUPFAM" id="SSF56214">
    <property type="entry name" value="4'-phosphopantetheinyl transferase"/>
    <property type="match status" value="2"/>
</dbReference>
<evidence type="ECO:0000256" key="2">
    <source>
        <dbReference type="ARBA" id="ARBA00022679"/>
    </source>
</evidence>
<dbReference type="eggNOG" id="COG2091">
    <property type="taxonomic scope" value="Bacteria"/>
</dbReference>
<dbReference type="PANTHER" id="PTHR12215:SF10">
    <property type="entry name" value="L-AMINOADIPATE-SEMIALDEHYDE DEHYDROGENASE-PHOSPHOPANTETHEINYL TRANSFERASE"/>
    <property type="match status" value="1"/>
</dbReference>
<evidence type="ECO:0000313" key="4">
    <source>
        <dbReference type="EMBL" id="EDP17329.1"/>
    </source>
</evidence>
<dbReference type="PaxDb" id="411902-CLOBOL_02401"/>
<dbReference type="GO" id="GO:0019878">
    <property type="term" value="P:lysine biosynthetic process via aminoadipic acid"/>
    <property type="evidence" value="ECO:0007669"/>
    <property type="project" value="TreeGrafter"/>
</dbReference>
<dbReference type="HOGENOM" id="CLU_057011_6_4_9"/>
<feature type="domain" description="4'-phosphopantetheinyl transferase" evidence="3">
    <location>
        <begin position="113"/>
        <end position="185"/>
    </location>
</feature>
<dbReference type="Gene3D" id="3.90.470.20">
    <property type="entry name" value="4'-phosphopantetheinyl transferase domain"/>
    <property type="match status" value="2"/>
</dbReference>
<dbReference type="PANTHER" id="PTHR12215">
    <property type="entry name" value="PHOSPHOPANTETHEINE TRANSFERASE"/>
    <property type="match status" value="1"/>
</dbReference>
<dbReference type="Pfam" id="PF01648">
    <property type="entry name" value="ACPS"/>
    <property type="match status" value="1"/>
</dbReference>
<dbReference type="AlphaFoldDB" id="A8RP89"/>
<evidence type="ECO:0000313" key="5">
    <source>
        <dbReference type="Proteomes" id="UP000005396"/>
    </source>
</evidence>
<dbReference type="InterPro" id="IPR037143">
    <property type="entry name" value="4-PPantetheinyl_Trfase_dom_sf"/>
</dbReference>
<dbReference type="InterPro" id="IPR008278">
    <property type="entry name" value="4-PPantetheinyl_Trfase_dom"/>
</dbReference>
<organism evidence="4 5">
    <name type="scientific">Enterocloster bolteae (strain ATCC BAA-613 / DSM 15670 / CCUG 46953 / JCM 12243 / WAL 16351)</name>
    <name type="common">Clostridium bolteae</name>
    <dbReference type="NCBI Taxonomy" id="411902"/>
    <lineage>
        <taxon>Bacteria</taxon>
        <taxon>Bacillati</taxon>
        <taxon>Bacillota</taxon>
        <taxon>Clostridia</taxon>
        <taxon>Lachnospirales</taxon>
        <taxon>Lachnospiraceae</taxon>
        <taxon>Enterocloster</taxon>
    </lineage>
</organism>
<accession>A8RP89</accession>
<comment type="caution">
    <text evidence="4">The sequence shown here is derived from an EMBL/GenBank/DDBJ whole genome shotgun (WGS) entry which is preliminary data.</text>
</comment>
<keyword evidence="2" id="KW-0808">Transferase</keyword>
<sequence>MKTPDLTGGRKRVMFSLISIRPLVEKAGVQGSGGNVMIYLASYEPGGSLYNREREHILGRSLLNFGLMKEYGRTWEVEQEAGSKPRLKGAEGVEFNISHTKGLVVCAVADRALGADTEQIRPFKAGLMRRVCSGTERSFVMAGRSEAERRERFFRLWTLKESYAKAIGIGLAFPLGDITFSLEEGVIKGSIPGWRFYQSRVYQSYIISVCAADEKGESV</sequence>
<proteinExistence type="inferred from homology"/>
<gene>
    <name evidence="4" type="ORF">CLOBOL_02401</name>
</gene>